<dbReference type="SUPFAM" id="SSF47384">
    <property type="entry name" value="Homodimeric domain of signal transducing histidine kinase"/>
    <property type="match status" value="1"/>
</dbReference>
<dbReference type="Proteomes" id="UP000198145">
    <property type="component" value="Unassembled WGS sequence"/>
</dbReference>
<name>A0A246F5L0_PSENT</name>
<dbReference type="SUPFAM" id="SSF55874">
    <property type="entry name" value="ATPase domain of HSP90 chaperone/DNA topoisomerase II/histidine kinase"/>
    <property type="match status" value="1"/>
</dbReference>
<sequence>MGAKRVLVIDDLEANRYILRKIVADGSQYQVLEAATGAEGLELILQGVDVVILDINLPDMTGFELIQKAERRLGPKRLPAIINISATFVSGKDKATGLNVGARAYLTHPINPDELIATIGSLMKSNTRLQRVERQRDWAEARTEQISKEKIMLERFMRSFSHDLRSPLAAATMATGLMLRRPTRRTDELLKIVEDNLRRVDSMVANLLDISHVSIGGGIKLSGERIDLAAWIQDSIGTLGLQVSNPLSLELEGALGEVVWDTTAFLRILENLVGNAAKHGVAEQPIRIALSRAEQRVRLSVSNAGSFPVEVLNNLATPYFISTRSDTKGWGLGLPIVKALCESFGGEVGFRNEDHRAVVEIEVPASLD</sequence>
<evidence type="ECO:0000256" key="1">
    <source>
        <dbReference type="ARBA" id="ARBA00000085"/>
    </source>
</evidence>
<evidence type="ECO:0000256" key="4">
    <source>
        <dbReference type="PROSITE-ProRule" id="PRU00169"/>
    </source>
</evidence>
<keyword evidence="7" id="KW-0418">Kinase</keyword>
<dbReference type="InterPro" id="IPR036097">
    <property type="entry name" value="HisK_dim/P_sf"/>
</dbReference>
<dbReference type="InterPro" id="IPR011006">
    <property type="entry name" value="CheY-like_superfamily"/>
</dbReference>
<dbReference type="eggNOG" id="COG2205">
    <property type="taxonomic scope" value="Bacteria"/>
</dbReference>
<dbReference type="PROSITE" id="PS50110">
    <property type="entry name" value="RESPONSE_REGULATORY"/>
    <property type="match status" value="1"/>
</dbReference>
<dbReference type="Pfam" id="PF02518">
    <property type="entry name" value="HATPase_c"/>
    <property type="match status" value="1"/>
</dbReference>
<dbReference type="SMART" id="SM00388">
    <property type="entry name" value="HisKA"/>
    <property type="match status" value="1"/>
</dbReference>
<dbReference type="Gene3D" id="3.40.50.2300">
    <property type="match status" value="1"/>
</dbReference>
<dbReference type="PANTHER" id="PTHR43547">
    <property type="entry name" value="TWO-COMPONENT HISTIDINE KINASE"/>
    <property type="match status" value="1"/>
</dbReference>
<dbReference type="Gene3D" id="1.10.287.130">
    <property type="match status" value="1"/>
</dbReference>
<evidence type="ECO:0000313" key="8">
    <source>
        <dbReference type="Proteomes" id="UP000198145"/>
    </source>
</evidence>
<dbReference type="EMBL" id="NJBA01000009">
    <property type="protein sequence ID" value="OWP48494.1"/>
    <property type="molecule type" value="Genomic_DNA"/>
</dbReference>
<protein>
    <recommendedName>
        <fullName evidence="2">histidine kinase</fullName>
        <ecNumber evidence="2">2.7.13.3</ecNumber>
    </recommendedName>
</protein>
<dbReference type="InterPro" id="IPR005467">
    <property type="entry name" value="His_kinase_dom"/>
</dbReference>
<dbReference type="InterPro" id="IPR001789">
    <property type="entry name" value="Sig_transdc_resp-reg_receiver"/>
</dbReference>
<evidence type="ECO:0000259" key="5">
    <source>
        <dbReference type="PROSITE" id="PS50109"/>
    </source>
</evidence>
<dbReference type="CDD" id="cd00082">
    <property type="entry name" value="HisKA"/>
    <property type="match status" value="1"/>
</dbReference>
<keyword evidence="3 4" id="KW-0597">Phosphoprotein</keyword>
<evidence type="ECO:0000259" key="6">
    <source>
        <dbReference type="PROSITE" id="PS50110"/>
    </source>
</evidence>
<dbReference type="InterPro" id="IPR036890">
    <property type="entry name" value="HATPase_C_sf"/>
</dbReference>
<dbReference type="Pfam" id="PF00072">
    <property type="entry name" value="Response_reg"/>
    <property type="match status" value="1"/>
</dbReference>
<dbReference type="SMART" id="SM00387">
    <property type="entry name" value="HATPase_c"/>
    <property type="match status" value="1"/>
</dbReference>
<dbReference type="Pfam" id="PF00512">
    <property type="entry name" value="HisKA"/>
    <property type="match status" value="1"/>
</dbReference>
<feature type="domain" description="Histidine kinase" evidence="5">
    <location>
        <begin position="159"/>
        <end position="367"/>
    </location>
</feature>
<dbReference type="Gene3D" id="3.30.565.10">
    <property type="entry name" value="Histidine kinase-like ATPase, C-terminal domain"/>
    <property type="match status" value="1"/>
</dbReference>
<dbReference type="PROSITE" id="PS50109">
    <property type="entry name" value="HIS_KIN"/>
    <property type="match status" value="1"/>
</dbReference>
<organism evidence="7 8">
    <name type="scientific">Pseudomonas nitroreducens</name>
    <dbReference type="NCBI Taxonomy" id="46680"/>
    <lineage>
        <taxon>Bacteria</taxon>
        <taxon>Pseudomonadati</taxon>
        <taxon>Pseudomonadota</taxon>
        <taxon>Gammaproteobacteria</taxon>
        <taxon>Pseudomonadales</taxon>
        <taxon>Pseudomonadaceae</taxon>
        <taxon>Pseudomonas</taxon>
    </lineage>
</organism>
<feature type="domain" description="Response regulatory" evidence="6">
    <location>
        <begin position="5"/>
        <end position="123"/>
    </location>
</feature>
<accession>A0A246F5L0</accession>
<dbReference type="PANTHER" id="PTHR43547:SF2">
    <property type="entry name" value="HYBRID SIGNAL TRANSDUCTION HISTIDINE KINASE C"/>
    <property type="match status" value="1"/>
</dbReference>
<dbReference type="CDD" id="cd17546">
    <property type="entry name" value="REC_hyHK_CKI1_RcsC-like"/>
    <property type="match status" value="1"/>
</dbReference>
<dbReference type="GO" id="GO:0000155">
    <property type="term" value="F:phosphorelay sensor kinase activity"/>
    <property type="evidence" value="ECO:0007669"/>
    <property type="project" value="InterPro"/>
</dbReference>
<evidence type="ECO:0000256" key="3">
    <source>
        <dbReference type="ARBA" id="ARBA00022553"/>
    </source>
</evidence>
<dbReference type="EC" id="2.7.13.3" evidence="2"/>
<dbReference type="InterPro" id="IPR003661">
    <property type="entry name" value="HisK_dim/P_dom"/>
</dbReference>
<dbReference type="SMART" id="SM00448">
    <property type="entry name" value="REC"/>
    <property type="match status" value="1"/>
</dbReference>
<reference evidence="7 8" key="1">
    <citation type="submission" date="2017-06" db="EMBL/GenBank/DDBJ databases">
        <title>Draft genome of Pseudomonas nitroreducens DF05.</title>
        <authorList>
            <person name="Iyer R."/>
        </authorList>
    </citation>
    <scope>NUCLEOTIDE SEQUENCE [LARGE SCALE GENOMIC DNA]</scope>
    <source>
        <strain evidence="7 8">DF05</strain>
    </source>
</reference>
<dbReference type="SUPFAM" id="SSF52172">
    <property type="entry name" value="CheY-like"/>
    <property type="match status" value="1"/>
</dbReference>
<keyword evidence="7" id="KW-0808">Transferase</keyword>
<dbReference type="AlphaFoldDB" id="A0A246F5L0"/>
<feature type="modified residue" description="4-aspartylphosphate" evidence="4">
    <location>
        <position position="54"/>
    </location>
</feature>
<gene>
    <name evidence="7" type="ORF">CEG18_24210</name>
</gene>
<proteinExistence type="predicted"/>
<comment type="caution">
    <text evidence="7">The sequence shown here is derived from an EMBL/GenBank/DDBJ whole genome shotgun (WGS) entry which is preliminary data.</text>
</comment>
<comment type="catalytic activity">
    <reaction evidence="1">
        <text>ATP + protein L-histidine = ADP + protein N-phospho-L-histidine.</text>
        <dbReference type="EC" id="2.7.13.3"/>
    </reaction>
</comment>
<evidence type="ECO:0000313" key="7">
    <source>
        <dbReference type="EMBL" id="OWP48494.1"/>
    </source>
</evidence>
<dbReference type="InterPro" id="IPR003594">
    <property type="entry name" value="HATPase_dom"/>
</dbReference>
<evidence type="ECO:0000256" key="2">
    <source>
        <dbReference type="ARBA" id="ARBA00012438"/>
    </source>
</evidence>
<dbReference type="RefSeq" id="WP_088421063.1">
    <property type="nucleotide sequence ID" value="NZ_NJBA01000009.1"/>
</dbReference>